<dbReference type="RefSeq" id="WP_148071763.1">
    <property type="nucleotide sequence ID" value="NZ_CP042913.1"/>
</dbReference>
<keyword evidence="3" id="KW-1185">Reference proteome</keyword>
<feature type="domain" description="Peptidase C45 hydrolase" evidence="1">
    <location>
        <begin position="104"/>
        <end position="286"/>
    </location>
</feature>
<gene>
    <name evidence="2" type="ORF">Pr1d_02090</name>
</gene>
<dbReference type="InterPro" id="IPR047794">
    <property type="entry name" value="C45_proenzyme-like"/>
</dbReference>
<name>A0A5B9Q1U9_9BACT</name>
<evidence type="ECO:0000313" key="2">
    <source>
        <dbReference type="EMBL" id="QEG32948.1"/>
    </source>
</evidence>
<dbReference type="InterPro" id="IPR047801">
    <property type="entry name" value="Peptidase_C45"/>
</dbReference>
<dbReference type="InterPro" id="IPR005079">
    <property type="entry name" value="Peptidase_C45_hydrolase"/>
</dbReference>
<dbReference type="EMBL" id="CP042913">
    <property type="protein sequence ID" value="QEG32948.1"/>
    <property type="molecule type" value="Genomic_DNA"/>
</dbReference>
<sequence length="327" mass="36983">MTHKNYFEIEADNTYELGLQKGKLFGESLLQSLNEERKGKVWSEYVRRSREYLTPTEKVFPELVAELKGYAHGAGTSFEELWTLNLLDELTQDVQEKCTTFVTNNGFLVAHNEDWSADAEDELCVLKRTIGDATTLELFYVNTLGGNAISINSHGILQAINSLNHYDHQMGIPKCVVARWLSDTSAPERDLEMLGRLRRASGFHHVIVNSLGNVWSVECSAKSHIITTPAIPFVHTNHYLMPEMAVLEGNSNRFGTFGRLSRASENVSETMSIEKARKILGDSSQGKRRSIHSNRTIGGMIVDVDHMQAMVWLRRESKKGWLSYEMN</sequence>
<dbReference type="OrthoDB" id="8109453at2"/>
<organism evidence="2 3">
    <name type="scientific">Bythopirellula goksoeyrii</name>
    <dbReference type="NCBI Taxonomy" id="1400387"/>
    <lineage>
        <taxon>Bacteria</taxon>
        <taxon>Pseudomonadati</taxon>
        <taxon>Planctomycetota</taxon>
        <taxon>Planctomycetia</taxon>
        <taxon>Pirellulales</taxon>
        <taxon>Lacipirellulaceae</taxon>
        <taxon>Bythopirellula</taxon>
    </lineage>
</organism>
<evidence type="ECO:0000259" key="1">
    <source>
        <dbReference type="Pfam" id="PF03417"/>
    </source>
</evidence>
<dbReference type="NCBIfam" id="NF040521">
    <property type="entry name" value="C45_proenzyme"/>
    <property type="match status" value="1"/>
</dbReference>
<dbReference type="Pfam" id="PF03417">
    <property type="entry name" value="AAT"/>
    <property type="match status" value="1"/>
</dbReference>
<dbReference type="KEGG" id="bgok:Pr1d_02090"/>
<dbReference type="AlphaFoldDB" id="A0A5B9Q1U9"/>
<accession>A0A5B9Q1U9</accession>
<reference evidence="2 3" key="1">
    <citation type="submission" date="2019-08" db="EMBL/GenBank/DDBJ databases">
        <title>Deep-cultivation of Planctomycetes and their phenomic and genomic characterization uncovers novel biology.</title>
        <authorList>
            <person name="Wiegand S."/>
            <person name="Jogler M."/>
            <person name="Boedeker C."/>
            <person name="Pinto D."/>
            <person name="Vollmers J."/>
            <person name="Rivas-Marin E."/>
            <person name="Kohn T."/>
            <person name="Peeters S.H."/>
            <person name="Heuer A."/>
            <person name="Rast P."/>
            <person name="Oberbeckmann S."/>
            <person name="Bunk B."/>
            <person name="Jeske O."/>
            <person name="Meyerdierks A."/>
            <person name="Storesund J.E."/>
            <person name="Kallscheuer N."/>
            <person name="Luecker S."/>
            <person name="Lage O.M."/>
            <person name="Pohl T."/>
            <person name="Merkel B.J."/>
            <person name="Hornburger P."/>
            <person name="Mueller R.-W."/>
            <person name="Bruemmer F."/>
            <person name="Labrenz M."/>
            <person name="Spormann A.M."/>
            <person name="Op den Camp H."/>
            <person name="Overmann J."/>
            <person name="Amann R."/>
            <person name="Jetten M.S.M."/>
            <person name="Mascher T."/>
            <person name="Medema M.H."/>
            <person name="Devos D.P."/>
            <person name="Kaster A.-K."/>
            <person name="Ovreas L."/>
            <person name="Rohde M."/>
            <person name="Galperin M.Y."/>
            <person name="Jogler C."/>
        </authorList>
    </citation>
    <scope>NUCLEOTIDE SEQUENCE [LARGE SCALE GENOMIC DNA]</scope>
    <source>
        <strain evidence="2 3">Pr1d</strain>
    </source>
</reference>
<dbReference type="Gene3D" id="3.60.60.10">
    <property type="entry name" value="Penicillin V Acylase, Chain A"/>
    <property type="match status" value="1"/>
</dbReference>
<dbReference type="PANTHER" id="PTHR34180:SF1">
    <property type="entry name" value="BETA-ALANYL-DOPAMINE_CARCININE HYDROLASE"/>
    <property type="match status" value="1"/>
</dbReference>
<keyword evidence="2" id="KW-0808">Transferase</keyword>
<evidence type="ECO:0000313" key="3">
    <source>
        <dbReference type="Proteomes" id="UP000323917"/>
    </source>
</evidence>
<dbReference type="Gene3D" id="1.10.10.2120">
    <property type="match status" value="1"/>
</dbReference>
<dbReference type="Proteomes" id="UP000323917">
    <property type="component" value="Chromosome"/>
</dbReference>
<proteinExistence type="predicted"/>
<dbReference type="GO" id="GO:0016740">
    <property type="term" value="F:transferase activity"/>
    <property type="evidence" value="ECO:0007669"/>
    <property type="project" value="UniProtKB-KW"/>
</dbReference>
<dbReference type="PANTHER" id="PTHR34180">
    <property type="entry name" value="PEPTIDASE C45"/>
    <property type="match status" value="1"/>
</dbReference>
<protein>
    <submittedName>
        <fullName evidence="2">Acyl-coenzyme A:6-aminopenicillanic acid acyl-transferase</fullName>
    </submittedName>
</protein>